<evidence type="ECO:0000256" key="1">
    <source>
        <dbReference type="ARBA" id="ARBA00022617"/>
    </source>
</evidence>
<keyword evidence="2 4" id="KW-0479">Metal-binding</keyword>
<evidence type="ECO:0000256" key="5">
    <source>
        <dbReference type="SAM" id="SignalP"/>
    </source>
</evidence>
<keyword evidence="8" id="KW-1185">Reference proteome</keyword>
<evidence type="ECO:0000313" key="7">
    <source>
        <dbReference type="EMBL" id="NSL55719.1"/>
    </source>
</evidence>
<proteinExistence type="predicted"/>
<keyword evidence="5" id="KW-0732">Signal</keyword>
<dbReference type="InterPro" id="IPR009056">
    <property type="entry name" value="Cyt_c-like_dom"/>
</dbReference>
<keyword evidence="3 4" id="KW-0408">Iron</keyword>
<comment type="caution">
    <text evidence="7">The sequence shown here is derived from an EMBL/GenBank/DDBJ whole genome shotgun (WGS) entry which is preliminary data.</text>
</comment>
<evidence type="ECO:0000256" key="3">
    <source>
        <dbReference type="ARBA" id="ARBA00023004"/>
    </source>
</evidence>
<dbReference type="SUPFAM" id="SSF46626">
    <property type="entry name" value="Cytochrome c"/>
    <property type="match status" value="1"/>
</dbReference>
<feature type="signal peptide" evidence="5">
    <location>
        <begin position="1"/>
        <end position="22"/>
    </location>
</feature>
<evidence type="ECO:0000313" key="8">
    <source>
        <dbReference type="Proteomes" id="UP000778523"/>
    </source>
</evidence>
<evidence type="ECO:0000256" key="4">
    <source>
        <dbReference type="PROSITE-ProRule" id="PRU00433"/>
    </source>
</evidence>
<gene>
    <name evidence="7" type="ORF">HJ583_011840</name>
</gene>
<name>A0ABX2IM13_9RHOO</name>
<dbReference type="Pfam" id="PF00034">
    <property type="entry name" value="Cytochrom_C"/>
    <property type="match status" value="1"/>
</dbReference>
<feature type="chain" id="PRO_5045657860" evidence="5">
    <location>
        <begin position="23"/>
        <end position="110"/>
    </location>
</feature>
<dbReference type="PROSITE" id="PS51007">
    <property type="entry name" value="CYTC"/>
    <property type="match status" value="1"/>
</dbReference>
<accession>A0ABX2IM13</accession>
<dbReference type="Gene3D" id="1.10.760.10">
    <property type="entry name" value="Cytochrome c-like domain"/>
    <property type="match status" value="1"/>
</dbReference>
<sequence>MKLLTVSGALLTALAFSPVASALDAAGAEALAKKEGCLKCHGIDKKKEADSLISISAKLKKLSDAKILEHLTTGPKVKMADGSEEEHKILKTKDKGDIDNLIAWLRSLAK</sequence>
<organism evidence="7 8">
    <name type="scientific">Uliginosibacterium aquaticum</name>
    <dbReference type="NCBI Taxonomy" id="2731212"/>
    <lineage>
        <taxon>Bacteria</taxon>
        <taxon>Pseudomonadati</taxon>
        <taxon>Pseudomonadota</taxon>
        <taxon>Betaproteobacteria</taxon>
        <taxon>Rhodocyclales</taxon>
        <taxon>Zoogloeaceae</taxon>
        <taxon>Uliginosibacterium</taxon>
    </lineage>
</organism>
<keyword evidence="1 4" id="KW-0349">Heme</keyword>
<dbReference type="Proteomes" id="UP000778523">
    <property type="component" value="Unassembled WGS sequence"/>
</dbReference>
<evidence type="ECO:0000256" key="2">
    <source>
        <dbReference type="ARBA" id="ARBA00022723"/>
    </source>
</evidence>
<evidence type="ECO:0000259" key="6">
    <source>
        <dbReference type="PROSITE" id="PS51007"/>
    </source>
</evidence>
<dbReference type="InterPro" id="IPR036909">
    <property type="entry name" value="Cyt_c-like_dom_sf"/>
</dbReference>
<protein>
    <submittedName>
        <fullName evidence="7">C-type cytochrome</fullName>
    </submittedName>
</protein>
<feature type="domain" description="Cytochrome c" evidence="6">
    <location>
        <begin position="22"/>
        <end position="109"/>
    </location>
</feature>
<dbReference type="EMBL" id="JABCSC020000003">
    <property type="protein sequence ID" value="NSL55719.1"/>
    <property type="molecule type" value="Genomic_DNA"/>
</dbReference>
<reference evidence="7 8" key="1">
    <citation type="submission" date="2020-06" db="EMBL/GenBank/DDBJ databases">
        <title>Draft genome of Uliginosibacterium sp. IMCC34675.</title>
        <authorList>
            <person name="Song J."/>
        </authorList>
    </citation>
    <scope>NUCLEOTIDE SEQUENCE [LARGE SCALE GENOMIC DNA]</scope>
    <source>
        <strain evidence="7 8">IMCC34675</strain>
    </source>
</reference>